<dbReference type="GO" id="GO:0043139">
    <property type="term" value="F:5'-3' DNA helicase activity"/>
    <property type="evidence" value="ECO:0007669"/>
    <property type="project" value="UniProtKB-EC"/>
</dbReference>
<keyword evidence="23" id="KW-1185">Reference proteome</keyword>
<feature type="region of interest" description="Disordered" evidence="20">
    <location>
        <begin position="715"/>
        <end position="738"/>
    </location>
</feature>
<feature type="compositionally biased region" description="Basic and acidic residues" evidence="20">
    <location>
        <begin position="347"/>
        <end position="356"/>
    </location>
</feature>
<feature type="compositionally biased region" description="Polar residues" evidence="20">
    <location>
        <begin position="729"/>
        <end position="738"/>
    </location>
</feature>
<dbReference type="SUPFAM" id="SSF52540">
    <property type="entry name" value="P-loop containing nucleoside triphosphate hydrolases"/>
    <property type="match status" value="1"/>
</dbReference>
<evidence type="ECO:0000259" key="21">
    <source>
        <dbReference type="PROSITE" id="PS51999"/>
    </source>
</evidence>
<keyword evidence="9" id="KW-0862">Zinc</keyword>
<evidence type="ECO:0000256" key="20">
    <source>
        <dbReference type="SAM" id="MobiDB-lite"/>
    </source>
</evidence>
<feature type="region of interest" description="Disordered" evidence="20">
    <location>
        <begin position="786"/>
        <end position="816"/>
    </location>
</feature>
<evidence type="ECO:0000256" key="7">
    <source>
        <dbReference type="ARBA" id="ARBA00022801"/>
    </source>
</evidence>
<feature type="region of interest" description="Disordered" evidence="20">
    <location>
        <begin position="878"/>
        <end position="899"/>
    </location>
</feature>
<keyword evidence="4" id="KW-0547">Nucleotide-binding</keyword>
<dbReference type="CDD" id="cd18808">
    <property type="entry name" value="SF1_C_Upf1"/>
    <property type="match status" value="1"/>
</dbReference>
<dbReference type="EMBL" id="CABD030032774">
    <property type="status" value="NOT_ANNOTATED_CDS"/>
    <property type="molecule type" value="Genomic_DNA"/>
</dbReference>
<dbReference type="Pfam" id="PF13086">
    <property type="entry name" value="AAA_11"/>
    <property type="match status" value="1"/>
</dbReference>
<reference evidence="22" key="4">
    <citation type="submission" date="2025-09" db="UniProtKB">
        <authorList>
            <consortium name="Ensembl"/>
        </authorList>
    </citation>
    <scope>IDENTIFICATION</scope>
</reference>
<dbReference type="PROSITE" id="PS51999">
    <property type="entry name" value="ZF_GRF"/>
    <property type="match status" value="1"/>
</dbReference>
<dbReference type="Pfam" id="PF10382">
    <property type="entry name" value="ZGRF1-like_N"/>
    <property type="match status" value="1"/>
</dbReference>
<dbReference type="FunFam" id="3.40.50.300:FF:001087">
    <property type="entry name" value="ZGRF1 isoform 9"/>
    <property type="match status" value="1"/>
</dbReference>
<keyword evidence="3" id="KW-0479">Metal-binding</keyword>
<reference evidence="22" key="3">
    <citation type="submission" date="2025-08" db="UniProtKB">
        <authorList>
            <consortium name="Ensembl"/>
        </authorList>
    </citation>
    <scope>IDENTIFICATION</scope>
</reference>
<dbReference type="HOGENOM" id="CLU_010517_1_0_1"/>
<evidence type="ECO:0000313" key="23">
    <source>
        <dbReference type="Proteomes" id="UP000001519"/>
    </source>
</evidence>
<dbReference type="InterPro" id="IPR018838">
    <property type="entry name" value="ZGRF1-like_N"/>
</dbReference>
<feature type="domain" description="GRF-type" evidence="21">
    <location>
        <begin position="1332"/>
        <end position="1374"/>
    </location>
</feature>
<dbReference type="EMBL" id="CABD030032775">
    <property type="status" value="NOT_ANNOTATED_CDS"/>
    <property type="molecule type" value="Genomic_DNA"/>
</dbReference>
<protein>
    <recommendedName>
        <fullName evidence="17">5'-3' DNA helicase ZGRF1</fullName>
        <ecNumber evidence="14">5.6.2.3</ecNumber>
    </recommendedName>
    <alternativeName>
        <fullName evidence="18">GRF-type zinc finger domain-containing protein 1</fullName>
    </alternativeName>
</protein>
<dbReference type="InterPro" id="IPR047187">
    <property type="entry name" value="SF1_C_Upf1"/>
</dbReference>
<proteinExistence type="predicted"/>
<keyword evidence="2" id="KW-0597">Phosphoprotein</keyword>
<evidence type="ECO:0000256" key="13">
    <source>
        <dbReference type="ARBA" id="ARBA00023242"/>
    </source>
</evidence>
<dbReference type="PANTHER" id="PTHR28535:SF1">
    <property type="entry name" value="PROTEIN ZGRF1"/>
    <property type="match status" value="1"/>
</dbReference>
<feature type="compositionally biased region" description="Basic and acidic residues" evidence="20">
    <location>
        <begin position="786"/>
        <end position="808"/>
    </location>
</feature>
<dbReference type="EMBL" id="CABD030032773">
    <property type="status" value="NOT_ANNOTATED_CDS"/>
    <property type="molecule type" value="Genomic_DNA"/>
</dbReference>
<keyword evidence="7" id="KW-0378">Hydrolase</keyword>
<comment type="subcellular location">
    <subcellularLocation>
        <location evidence="1">Nucleus</location>
    </subcellularLocation>
</comment>
<dbReference type="GO" id="GO:0035861">
    <property type="term" value="C:site of double-strand break"/>
    <property type="evidence" value="ECO:0000318"/>
    <property type="project" value="GO_Central"/>
</dbReference>
<evidence type="ECO:0000256" key="9">
    <source>
        <dbReference type="ARBA" id="ARBA00022833"/>
    </source>
</evidence>
<evidence type="ECO:0000256" key="17">
    <source>
        <dbReference type="ARBA" id="ARBA00072540"/>
    </source>
</evidence>
<keyword evidence="6 19" id="KW-0863">Zinc-finger</keyword>
<comment type="catalytic activity">
    <reaction evidence="15">
        <text>ATP + H2O = ADP + phosphate + H(+)</text>
        <dbReference type="Rhea" id="RHEA:13065"/>
        <dbReference type="ChEBI" id="CHEBI:15377"/>
        <dbReference type="ChEBI" id="CHEBI:15378"/>
        <dbReference type="ChEBI" id="CHEBI:30616"/>
        <dbReference type="ChEBI" id="CHEBI:43474"/>
        <dbReference type="ChEBI" id="CHEBI:456216"/>
        <dbReference type="EC" id="5.6.2.3"/>
    </reaction>
</comment>
<evidence type="ECO:0000256" key="10">
    <source>
        <dbReference type="ARBA" id="ARBA00022840"/>
    </source>
</evidence>
<evidence type="ECO:0000256" key="14">
    <source>
        <dbReference type="ARBA" id="ARBA00044969"/>
    </source>
</evidence>
<evidence type="ECO:0000256" key="15">
    <source>
        <dbReference type="ARBA" id="ARBA00048954"/>
    </source>
</evidence>
<evidence type="ECO:0000256" key="11">
    <source>
        <dbReference type="ARBA" id="ARBA00023204"/>
    </source>
</evidence>
<dbReference type="GO" id="GO:0005634">
    <property type="term" value="C:nucleus"/>
    <property type="evidence" value="ECO:0000318"/>
    <property type="project" value="GO_Central"/>
</dbReference>
<dbReference type="Pfam" id="PF06839">
    <property type="entry name" value="Zn_ribbon_GRF"/>
    <property type="match status" value="1"/>
</dbReference>
<dbReference type="Ensembl" id="ENSGGOT00000023777.2">
    <property type="protein sequence ID" value="ENSGGOP00000024725.2"/>
    <property type="gene ID" value="ENSGGOG00000022552.2"/>
</dbReference>
<reference evidence="23" key="1">
    <citation type="submission" date="2011-05" db="EMBL/GenBank/DDBJ databases">
        <title>Insights into the evolution of the great apes provided by the gorilla genome.</title>
        <authorList>
            <person name="Scally A."/>
        </authorList>
    </citation>
    <scope>NUCLEOTIDE SEQUENCE [LARGE SCALE GENOMIC DNA]</scope>
</reference>
<dbReference type="STRING" id="9593.ENSGGOP00000024725"/>
<evidence type="ECO:0000256" key="19">
    <source>
        <dbReference type="PROSITE-ProRule" id="PRU01343"/>
    </source>
</evidence>
<reference evidence="22 23" key="2">
    <citation type="journal article" date="2012" name="Nature">
        <title>Insights into hominid evolution from the gorilla genome sequence.</title>
        <authorList>
            <person name="Scally A."/>
            <person name="Dutheil J.Y."/>
            <person name="Hillier L.W."/>
            <person name="Jordan G.E."/>
            <person name="Goodhead I."/>
            <person name="Herrero J."/>
            <person name="Hobolth A."/>
            <person name="Lappalainen T."/>
            <person name="Mailund T."/>
            <person name="Marques-Bonet T."/>
            <person name="McCarthy S."/>
            <person name="Montgomery S.H."/>
            <person name="Schwalie P.C."/>
            <person name="Tang Y.A."/>
            <person name="Ward M.C."/>
            <person name="Xue Y."/>
            <person name="Yngvadottir B."/>
            <person name="Alkan C."/>
            <person name="Andersen L.N."/>
            <person name="Ayub Q."/>
            <person name="Ball E.V."/>
            <person name="Beal K."/>
            <person name="Bradley B.J."/>
            <person name="Chen Y."/>
            <person name="Clee C.M."/>
            <person name="Fitzgerald S."/>
            <person name="Graves T.A."/>
            <person name="Gu Y."/>
            <person name="Heath P."/>
            <person name="Heger A."/>
            <person name="Karakoc E."/>
            <person name="Kolb-Kokocinski A."/>
            <person name="Laird G.K."/>
            <person name="Lunter G."/>
            <person name="Meader S."/>
            <person name="Mort M."/>
            <person name="Mullikin J.C."/>
            <person name="Munch K."/>
            <person name="O'Connor T.D."/>
            <person name="Phillips A.D."/>
            <person name="Prado-Martinez J."/>
            <person name="Rogers A.S."/>
            <person name="Sajjadian S."/>
            <person name="Schmidt D."/>
            <person name="Shaw K."/>
            <person name="Simpson J.T."/>
            <person name="Stenson P.D."/>
            <person name="Turner D.J."/>
            <person name="Vigilant L."/>
            <person name="Vilella A.J."/>
            <person name="Whitener W."/>
            <person name="Zhu B."/>
            <person name="Cooper D.N."/>
            <person name="de Jong P."/>
            <person name="Dermitzakis E.T."/>
            <person name="Eichler E.E."/>
            <person name="Flicek P."/>
            <person name="Goldman N."/>
            <person name="Mundy N.I."/>
            <person name="Ning Z."/>
            <person name="Odom D.T."/>
            <person name="Ponting C.P."/>
            <person name="Quail M.A."/>
            <person name="Ryder O.A."/>
            <person name="Searle S.M."/>
            <person name="Warren W.C."/>
            <person name="Wilson R.K."/>
            <person name="Schierup M.H."/>
            <person name="Rogers J."/>
            <person name="Tyler-Smith C."/>
            <person name="Durbin R."/>
        </authorList>
    </citation>
    <scope>NUCLEOTIDE SEQUENCE [LARGE SCALE GENOMIC DNA]</scope>
</reference>
<accession>G3S9F9</accession>
<dbReference type="FunCoup" id="G3S9F9">
    <property type="interactions" value="358"/>
</dbReference>
<evidence type="ECO:0000256" key="16">
    <source>
        <dbReference type="ARBA" id="ARBA00066212"/>
    </source>
</evidence>
<dbReference type="GO" id="GO:0006302">
    <property type="term" value="P:double-strand break repair"/>
    <property type="evidence" value="ECO:0000318"/>
    <property type="project" value="GO_Central"/>
</dbReference>
<evidence type="ECO:0000256" key="18">
    <source>
        <dbReference type="ARBA" id="ARBA00083828"/>
    </source>
</evidence>
<evidence type="ECO:0000256" key="2">
    <source>
        <dbReference type="ARBA" id="ARBA00022553"/>
    </source>
</evidence>
<dbReference type="PANTHER" id="PTHR28535">
    <property type="entry name" value="ZINC FINGER GRF-TYPE CONTAINING 1"/>
    <property type="match status" value="1"/>
</dbReference>
<dbReference type="GO" id="GO:0005524">
    <property type="term" value="F:ATP binding"/>
    <property type="evidence" value="ECO:0007669"/>
    <property type="project" value="UniProtKB-KW"/>
</dbReference>
<dbReference type="InterPro" id="IPR041677">
    <property type="entry name" value="DNA2/NAM7_AAA_11"/>
</dbReference>
<dbReference type="Bgee" id="ENSGGOG00000022552">
    <property type="expression patterns" value="Expressed in testis and 4 other cell types or tissues"/>
</dbReference>
<dbReference type="GO" id="GO:0000725">
    <property type="term" value="P:recombinational repair"/>
    <property type="evidence" value="ECO:0007669"/>
    <property type="project" value="Ensembl"/>
</dbReference>
<dbReference type="eggNOG" id="ENOG502RZWJ">
    <property type="taxonomic scope" value="Eukaryota"/>
</dbReference>
<evidence type="ECO:0000256" key="4">
    <source>
        <dbReference type="ARBA" id="ARBA00022741"/>
    </source>
</evidence>
<feature type="compositionally biased region" description="Polar residues" evidence="20">
    <location>
        <begin position="333"/>
        <end position="345"/>
    </location>
</feature>
<dbReference type="InterPro" id="IPR027417">
    <property type="entry name" value="P-loop_NTPase"/>
</dbReference>
<gene>
    <name evidence="22" type="primary">ZGRF1</name>
</gene>
<evidence type="ECO:0000256" key="1">
    <source>
        <dbReference type="ARBA" id="ARBA00004123"/>
    </source>
</evidence>
<keyword evidence="8" id="KW-0347">Helicase</keyword>
<evidence type="ECO:0000256" key="12">
    <source>
        <dbReference type="ARBA" id="ARBA00023235"/>
    </source>
</evidence>
<dbReference type="OMA" id="EGTRPGM"/>
<keyword evidence="11" id="KW-0234">DNA repair</keyword>
<sequence>MESQEFIVLYTHQKMKKSKVWQDGILKITHIGNKAILYDDKGACLESLFLKCLEVKPGDDLESDRYLITVEEVKVAGAIGIVKQNVNKEAPELNSRTFISSGRSLGCQPSGLKRKFTGFRGPRQVPKKMVIMESGESAASHEAKKTGPTIFSPFYSMPPLFPTVGKKDVNNILADPENIVTYKNRERNAMDFSSVFSPSFQINPEVLCEENYFCSPVNSGNKLSDSLLTNEPVKRDSLASHYSGVSQNIRSKAQILALLKSESSSSCEELNSEMTEHFPQKQPQGSLKIATKPKYLIQQEECAEMKSTENLYYQHQSENTMRNKSRWAMYLSSQSSPIHSSTVDGNDTERKPKAQEDNVNSNLKDLSLQKNIQFVETCAEERKKYNVDQSVGNNDPSWNQEVKLEIPSFNESSSLQVTCSSAENDGILSESDIQEDNKIPFNQNDKGCIKGSVLIKENAQEVNTCGTLEKEYEQSESSLPELKHLQIESSNNSRISDDITDMISESKMDNESLNSIHESLSNVTQPFLEVTFNLNNFETSDTEEESQESNKISQDSESWVKDILVNDGNSCFQKRSENTNCEETEGEHLPFLTSVSDKPTVIFPVKETLPSQFCDKTYVGFDMGICKTENTGKEIEEYSDTLSNFESFKWTDAVYGDNKEDANKPIQEVRINYDFALPPNKSKGINMNLHIPHIQNQIAENSNLFSEDAQPQPFILGSDLDKNDEPVLPSTSSSDNSVQLLNTNQNHYECITLDKSNTHISNSLFYPLGKKHLISKDTEAHISEPEDLGKIRSPPPDHAEVETAREGKQYWNPRNSSELSGLVNTISILKSLSEHSTALDSLEILKKKNTVFQQGTQQTYEPDSSPEVRKPFITVVSPKSPHLHKESQQFSSSGSKEETAFQAVIPKQIERKTCDPKPVEFQGHQVKGSATSGVMVRGHSSQLGCSQFPDSTEYENFMTETPELPSTCMQIDFLQVTSPEENISTLSPVSTFSLNSRDEDFVVEFSETSLKARTLPDDLHFLNLEGMKKSRSLEKENLQRLSLLSRTQVPLITLPRTDGPPDLDSHSYMINSNTYESSGSPMLNLCEKSAVLSFSIEPEDQNETFFSEESREVTPGDVSLNNISTQSKWLKYQNTSQCNVATPDRVDKRITDGFFAEAVSGMHFRDTSERQSDAVNESSLDSVHLQMIKGMLYQQRQDFSSQDLVSRKKVLSLNLKQTSKTEEIKNVLGGSTCYNYSVKDLQEISGSELCFPSGQKIKSAYLPQRQIHIPAVFQSPAHYKQTFTSCLIEHLNILLFGLAQNLQKALSKVDISFYTSLKGEKLKNAENNVPSCHHSQPAKLVMVKKEGPNKGRLFYTCDGPKADRCKFFKWLEDVTPGYSTQEGARPGMVLSDIKSIGLYLRSQKIPLYEECQLLVRKGFDFQRKQYGKLKKFTTVNPEFYNEPKTKLYLKLSRKESSSAYSKLHAGSENESEQLKELHALMKEDLTPTERVYVRKSIEQHKLGTNRTLLKQVRVVGATCAACPFPCMNDLKFPVVVLDECSQISEPASLLPIARFECEKLILVGDPKQLPPTIQGSDAAHENGLEQTLFDRLCLMGHKPILLRTQYRCHPAISAIANDLFYKGALMNGVTEIERSPLLEWLPTLCFYNVKGLEQIERDNSFHNVAEATFTLKLIQSLIASGIAGSMIGVITLYKSQMYKLCHLLSAVDFHHPDIKTVQVSTVDAFQGAEKEIIILSCVRTRHVGFIDSEKRMNVALTRGKRHLLIVGNLACLRKNRLWGRVIQHCEGREDGLQHANQYEPQLNHLLKDYFEKQVEEKQKKKSEKEKSKDKSHS</sequence>
<dbReference type="EMBL" id="CABD030032778">
    <property type="status" value="NOT_ANNOTATED_CDS"/>
    <property type="molecule type" value="Genomic_DNA"/>
</dbReference>
<evidence type="ECO:0000313" key="22">
    <source>
        <dbReference type="Ensembl" id="ENSGGOP00000024725.2"/>
    </source>
</evidence>
<dbReference type="InParanoid" id="G3S9F9"/>
<dbReference type="InterPro" id="IPR041679">
    <property type="entry name" value="DNA2/NAM7-like_C"/>
</dbReference>
<dbReference type="GO" id="GO:0016787">
    <property type="term" value="F:hydrolase activity"/>
    <property type="evidence" value="ECO:0007669"/>
    <property type="project" value="UniProtKB-KW"/>
</dbReference>
<dbReference type="GeneTree" id="ENSGT00940000162642"/>
<feature type="region of interest" description="Disordered" evidence="20">
    <location>
        <begin position="333"/>
        <end position="358"/>
    </location>
</feature>
<keyword evidence="10" id="KW-0067">ATP-binding</keyword>
<dbReference type="EMBL" id="CABD030032777">
    <property type="status" value="NOT_ANNOTATED_CDS"/>
    <property type="molecule type" value="Genomic_DNA"/>
</dbReference>
<dbReference type="InterPro" id="IPR010666">
    <property type="entry name" value="Znf_GRF"/>
</dbReference>
<dbReference type="EC" id="5.6.2.3" evidence="14"/>
<organism evidence="22 23">
    <name type="scientific">Gorilla gorilla gorilla</name>
    <name type="common">Western lowland gorilla</name>
    <dbReference type="NCBI Taxonomy" id="9595"/>
    <lineage>
        <taxon>Eukaryota</taxon>
        <taxon>Metazoa</taxon>
        <taxon>Chordata</taxon>
        <taxon>Craniata</taxon>
        <taxon>Vertebrata</taxon>
        <taxon>Euteleostomi</taxon>
        <taxon>Mammalia</taxon>
        <taxon>Eutheria</taxon>
        <taxon>Euarchontoglires</taxon>
        <taxon>Primates</taxon>
        <taxon>Haplorrhini</taxon>
        <taxon>Catarrhini</taxon>
        <taxon>Hominidae</taxon>
        <taxon>Gorilla</taxon>
    </lineage>
</organism>
<keyword evidence="12" id="KW-0413">Isomerase</keyword>
<evidence type="ECO:0000256" key="6">
    <source>
        <dbReference type="ARBA" id="ARBA00022771"/>
    </source>
</evidence>
<dbReference type="GO" id="GO:0008270">
    <property type="term" value="F:zinc ion binding"/>
    <property type="evidence" value="ECO:0007669"/>
    <property type="project" value="UniProtKB-KW"/>
</dbReference>
<dbReference type="Pfam" id="PF13087">
    <property type="entry name" value="AAA_12"/>
    <property type="match status" value="1"/>
</dbReference>
<keyword evidence="5" id="KW-0227">DNA damage</keyword>
<evidence type="ECO:0000256" key="3">
    <source>
        <dbReference type="ARBA" id="ARBA00022723"/>
    </source>
</evidence>
<dbReference type="Proteomes" id="UP000001519">
    <property type="component" value="Chromosome 4"/>
</dbReference>
<keyword evidence="13" id="KW-0539">Nucleus</keyword>
<evidence type="ECO:0000256" key="8">
    <source>
        <dbReference type="ARBA" id="ARBA00022806"/>
    </source>
</evidence>
<comment type="subunit">
    <text evidence="16">Interacts with DNA repair protein RAD51; the interaction promotes RAD51 strand exchange activity. Also interacts with DNA repair proteins EXO1 and BRCA1; the interactions are increased following DNA damage induction.</text>
</comment>
<dbReference type="Gene3D" id="3.40.50.300">
    <property type="entry name" value="P-loop containing nucleotide triphosphate hydrolases"/>
    <property type="match status" value="2"/>
</dbReference>
<feature type="region of interest" description="Disordered" evidence="20">
    <location>
        <begin position="1814"/>
        <end position="1833"/>
    </location>
</feature>
<dbReference type="InterPro" id="IPR052800">
    <property type="entry name" value="DNA_Repair_Helicase_ZGRF1"/>
</dbReference>
<evidence type="ECO:0000256" key="5">
    <source>
        <dbReference type="ARBA" id="ARBA00022763"/>
    </source>
</evidence>
<name>G3S9F9_GORGO</name>
<dbReference type="EMBL" id="CABD030032776">
    <property type="status" value="NOT_ANNOTATED_CDS"/>
    <property type="molecule type" value="Genomic_DNA"/>
</dbReference>